<keyword evidence="7" id="KW-1185">Reference proteome</keyword>
<evidence type="ECO:0000256" key="4">
    <source>
        <dbReference type="ARBA" id="ARBA00023136"/>
    </source>
</evidence>
<protein>
    <submittedName>
        <fullName evidence="6">Uncharacterized protein</fullName>
    </submittedName>
</protein>
<feature type="transmembrane region" description="Helical" evidence="5">
    <location>
        <begin position="38"/>
        <end position="59"/>
    </location>
</feature>
<keyword evidence="4 5" id="KW-0472">Membrane</keyword>
<dbReference type="Pfam" id="PF08395">
    <property type="entry name" value="7tm_7"/>
    <property type="match status" value="1"/>
</dbReference>
<evidence type="ECO:0000256" key="2">
    <source>
        <dbReference type="ARBA" id="ARBA00022692"/>
    </source>
</evidence>
<gene>
    <name evidence="6" type="ORF">BV898_19023</name>
</gene>
<feature type="transmembrane region" description="Helical" evidence="5">
    <location>
        <begin position="133"/>
        <end position="150"/>
    </location>
</feature>
<dbReference type="GO" id="GO:0050909">
    <property type="term" value="P:sensory perception of taste"/>
    <property type="evidence" value="ECO:0007669"/>
    <property type="project" value="InterPro"/>
</dbReference>
<feature type="transmembrane region" description="Helical" evidence="5">
    <location>
        <begin position="307"/>
        <end position="325"/>
    </location>
</feature>
<dbReference type="EMBL" id="MTYJ01000433">
    <property type="protein sequence ID" value="OWA54624.1"/>
    <property type="molecule type" value="Genomic_DNA"/>
</dbReference>
<reference evidence="7" key="1">
    <citation type="submission" date="2017-01" db="EMBL/GenBank/DDBJ databases">
        <title>Comparative genomics of anhydrobiosis in the tardigrade Hypsibius dujardini.</title>
        <authorList>
            <person name="Yoshida Y."/>
            <person name="Koutsovoulos G."/>
            <person name="Laetsch D."/>
            <person name="Stevens L."/>
            <person name="Kumar S."/>
            <person name="Horikawa D."/>
            <person name="Ishino K."/>
            <person name="Komine S."/>
            <person name="Tomita M."/>
            <person name="Blaxter M."/>
            <person name="Arakawa K."/>
        </authorList>
    </citation>
    <scope>NUCLEOTIDE SEQUENCE [LARGE SCALE GENOMIC DNA]</scope>
    <source>
        <strain evidence="7">Z151</strain>
    </source>
</reference>
<evidence type="ECO:0000313" key="6">
    <source>
        <dbReference type="EMBL" id="OWA54624.1"/>
    </source>
</evidence>
<evidence type="ECO:0000313" key="7">
    <source>
        <dbReference type="Proteomes" id="UP000192578"/>
    </source>
</evidence>
<evidence type="ECO:0000256" key="5">
    <source>
        <dbReference type="SAM" id="Phobius"/>
    </source>
</evidence>
<name>A0A9X6NRD3_HYPEX</name>
<keyword evidence="3 5" id="KW-1133">Transmembrane helix</keyword>
<organism evidence="6 7">
    <name type="scientific">Hypsibius exemplaris</name>
    <name type="common">Freshwater tardigrade</name>
    <dbReference type="NCBI Taxonomy" id="2072580"/>
    <lineage>
        <taxon>Eukaryota</taxon>
        <taxon>Metazoa</taxon>
        <taxon>Ecdysozoa</taxon>
        <taxon>Tardigrada</taxon>
        <taxon>Eutardigrada</taxon>
        <taxon>Parachela</taxon>
        <taxon>Hypsibioidea</taxon>
        <taxon>Hypsibiidae</taxon>
        <taxon>Hypsibius</taxon>
    </lineage>
</organism>
<dbReference type="InterPro" id="IPR013604">
    <property type="entry name" value="7TM_chemorcpt"/>
</dbReference>
<evidence type="ECO:0000256" key="1">
    <source>
        <dbReference type="ARBA" id="ARBA00004141"/>
    </source>
</evidence>
<feature type="transmembrane region" description="Helical" evidence="5">
    <location>
        <begin position="202"/>
        <end position="222"/>
    </location>
</feature>
<dbReference type="Proteomes" id="UP000192578">
    <property type="component" value="Unassembled WGS sequence"/>
</dbReference>
<keyword evidence="2 5" id="KW-0812">Transmembrane</keyword>
<dbReference type="GO" id="GO:0016020">
    <property type="term" value="C:membrane"/>
    <property type="evidence" value="ECO:0007669"/>
    <property type="project" value="UniProtKB-SubCell"/>
</dbReference>
<dbReference type="AlphaFoldDB" id="A0A9X6NRD3"/>
<evidence type="ECO:0000256" key="3">
    <source>
        <dbReference type="ARBA" id="ARBA00022989"/>
    </source>
</evidence>
<accession>A0A9X6NRD3</accession>
<feature type="transmembrane region" description="Helical" evidence="5">
    <location>
        <begin position="394"/>
        <end position="410"/>
    </location>
</feature>
<comment type="subcellular location">
    <subcellularLocation>
        <location evidence="1">Membrane</location>
        <topology evidence="1">Multi-pass membrane protein</topology>
    </subcellularLocation>
</comment>
<proteinExistence type="predicted"/>
<feature type="transmembrane region" description="Helical" evidence="5">
    <location>
        <begin position="271"/>
        <end position="295"/>
    </location>
</feature>
<comment type="caution">
    <text evidence="6">The sequence shown here is derived from an EMBL/GenBank/DDBJ whole genome shotgun (WGS) entry which is preliminary data.</text>
</comment>
<sequence length="447" mass="50424">MYFCHIFNTKEMDASRPYSGELSLFRCVKCLASTTVTLSALLITTAPVCIELIFLYVTLRPKPNDQANQSYNFDILRILNQLRYIVDRIPPWVIFIVLSFKRDKMAKLLHDLSIYFRRDLSSSTPHLHLQRRLWMYLGMTVAGILGLHVVPEAVHRSGKASSPVYFGEDFNATYHYDVEWFRNFANSHIILYQVLFIHGFNLYATLLLCTTLMLAGTIMFLLTGSVRHLVTEADDLVKSMKKGVAVGHGDFLAFRSRSREVAVLFGDFNEIFSLVLIVVLGANLVLIAATCSWIFDSSLLNDRTRNMFWVAFLFAKSIIITHLCVSSTEMADSLLETQKELTVHYDIYWMKGNERKSSVLKLQEFILSKALLDISVVSTPAASVGGFGYLRKESLFAILSTCAGLILFLYDKQSGQNKTQNQSLAAQSTDVCLVGFADLKRSLCEAG</sequence>